<sequence length="74" mass="8920">MDFFRDDDNDDAANFFFLYIVSVHEVQKLQTISTLERLSSSYKNNINIDIKILYIHCYRHQLYPQVPHQDQQIL</sequence>
<protein>
    <submittedName>
        <fullName evidence="1">Uncharacterized protein</fullName>
    </submittedName>
</protein>
<dbReference type="EMBL" id="ASGP02000008">
    <property type="protein sequence ID" value="KAH9493430.1"/>
    <property type="molecule type" value="Genomic_DNA"/>
</dbReference>
<comment type="caution">
    <text evidence="1">The sequence shown here is derived from an EMBL/GenBank/DDBJ whole genome shotgun (WGS) entry which is preliminary data.</text>
</comment>
<reference evidence="1" key="1">
    <citation type="submission" date="2013-05" db="EMBL/GenBank/DDBJ databases">
        <authorList>
            <person name="Yim A.K.Y."/>
            <person name="Chan T.F."/>
            <person name="Ji K.M."/>
            <person name="Liu X.Y."/>
            <person name="Zhou J.W."/>
            <person name="Li R.Q."/>
            <person name="Yang K.Y."/>
            <person name="Li J."/>
            <person name="Li M."/>
            <person name="Law P.T.W."/>
            <person name="Wu Y.L."/>
            <person name="Cai Z.L."/>
            <person name="Qin H."/>
            <person name="Bao Y."/>
            <person name="Leung R.K.K."/>
            <person name="Ng P.K.S."/>
            <person name="Zou J."/>
            <person name="Zhong X.J."/>
            <person name="Ran P.X."/>
            <person name="Zhong N.S."/>
            <person name="Liu Z.G."/>
            <person name="Tsui S.K.W."/>
        </authorList>
    </citation>
    <scope>NUCLEOTIDE SEQUENCE</scope>
    <source>
        <strain evidence="1">Derf</strain>
        <tissue evidence="1">Whole organism</tissue>
    </source>
</reference>
<dbReference type="AlphaFoldDB" id="A0A922HNI6"/>
<dbReference type="Proteomes" id="UP000790347">
    <property type="component" value="Unassembled WGS sequence"/>
</dbReference>
<gene>
    <name evidence="1" type="ORF">DERF_014177</name>
</gene>
<proteinExistence type="predicted"/>
<accession>A0A922HNI6</accession>
<evidence type="ECO:0000313" key="2">
    <source>
        <dbReference type="Proteomes" id="UP000790347"/>
    </source>
</evidence>
<keyword evidence="2" id="KW-1185">Reference proteome</keyword>
<name>A0A922HNI6_DERFA</name>
<evidence type="ECO:0000313" key="1">
    <source>
        <dbReference type="EMBL" id="KAH9493430.1"/>
    </source>
</evidence>
<reference evidence="1" key="2">
    <citation type="journal article" date="2022" name="Res Sq">
        <title>Comparative Genomics Reveals Insights into the Divergent Evolution of Astigmatic Mites and Household Pest Adaptations.</title>
        <authorList>
            <person name="Xiong Q."/>
            <person name="Wan A.T.-Y."/>
            <person name="Liu X.-Y."/>
            <person name="Fung C.S.-H."/>
            <person name="Xiao X."/>
            <person name="Malainual N."/>
            <person name="Hou J."/>
            <person name="Wang L."/>
            <person name="Wang M."/>
            <person name="Yang K."/>
            <person name="Cui Y."/>
            <person name="Leung E."/>
            <person name="Nong W."/>
            <person name="Shin S.-K."/>
            <person name="Au S."/>
            <person name="Jeong K.Y."/>
            <person name="Chew F.T."/>
            <person name="Hui J."/>
            <person name="Leung T.F."/>
            <person name="Tungtrongchitr A."/>
            <person name="Zhong N."/>
            <person name="Liu Z."/>
            <person name="Tsui S."/>
        </authorList>
    </citation>
    <scope>NUCLEOTIDE SEQUENCE</scope>
    <source>
        <strain evidence="1">Derf</strain>
        <tissue evidence="1">Whole organism</tissue>
    </source>
</reference>
<organism evidence="1 2">
    <name type="scientific">Dermatophagoides farinae</name>
    <name type="common">American house dust mite</name>
    <dbReference type="NCBI Taxonomy" id="6954"/>
    <lineage>
        <taxon>Eukaryota</taxon>
        <taxon>Metazoa</taxon>
        <taxon>Ecdysozoa</taxon>
        <taxon>Arthropoda</taxon>
        <taxon>Chelicerata</taxon>
        <taxon>Arachnida</taxon>
        <taxon>Acari</taxon>
        <taxon>Acariformes</taxon>
        <taxon>Sarcoptiformes</taxon>
        <taxon>Astigmata</taxon>
        <taxon>Psoroptidia</taxon>
        <taxon>Analgoidea</taxon>
        <taxon>Pyroglyphidae</taxon>
        <taxon>Dermatophagoidinae</taxon>
        <taxon>Dermatophagoides</taxon>
    </lineage>
</organism>